<comment type="caution">
    <text evidence="4">The sequence shown here is derived from an EMBL/GenBank/DDBJ whole genome shotgun (WGS) entry which is preliminary data.</text>
</comment>
<feature type="region of interest" description="Disordered" evidence="2">
    <location>
        <begin position="1"/>
        <end position="20"/>
    </location>
</feature>
<dbReference type="Pfam" id="PF08238">
    <property type="entry name" value="Sel1"/>
    <property type="match status" value="3"/>
</dbReference>
<dbReference type="Pfam" id="PF07714">
    <property type="entry name" value="PK_Tyr_Ser-Thr"/>
    <property type="match status" value="1"/>
</dbReference>
<dbReference type="Gene3D" id="1.25.40.10">
    <property type="entry name" value="Tetratricopeptide repeat domain"/>
    <property type="match status" value="1"/>
</dbReference>
<dbReference type="PROSITE" id="PS50011">
    <property type="entry name" value="PROTEIN_KINASE_DOM"/>
    <property type="match status" value="1"/>
</dbReference>
<dbReference type="PANTHER" id="PTHR11102:SF160">
    <property type="entry name" value="ERAD-ASSOCIATED E3 UBIQUITIN-PROTEIN LIGASE COMPONENT HRD3"/>
    <property type="match status" value="1"/>
</dbReference>
<dbReference type="InterPro" id="IPR011990">
    <property type="entry name" value="TPR-like_helical_dom_sf"/>
</dbReference>
<dbReference type="Gene3D" id="1.10.510.10">
    <property type="entry name" value="Transferase(Phosphotransferase) domain 1"/>
    <property type="match status" value="1"/>
</dbReference>
<dbReference type="PANTHER" id="PTHR11102">
    <property type="entry name" value="SEL-1-LIKE PROTEIN"/>
    <property type="match status" value="1"/>
</dbReference>
<dbReference type="GO" id="GO:0004672">
    <property type="term" value="F:protein kinase activity"/>
    <property type="evidence" value="ECO:0007669"/>
    <property type="project" value="InterPro"/>
</dbReference>
<keyword evidence="5" id="KW-1185">Reference proteome</keyword>
<gene>
    <name evidence="4" type="ORF">GLOIN_2v1535743</name>
</gene>
<proteinExistence type="inferred from homology"/>
<evidence type="ECO:0000313" key="5">
    <source>
        <dbReference type="Proteomes" id="UP000018888"/>
    </source>
</evidence>
<dbReference type="SUPFAM" id="SSF56112">
    <property type="entry name" value="Protein kinase-like (PK-like)"/>
    <property type="match status" value="1"/>
</dbReference>
<dbReference type="SUPFAM" id="SSF81901">
    <property type="entry name" value="HCP-like"/>
    <property type="match status" value="1"/>
</dbReference>
<comment type="similarity">
    <text evidence="1">Belongs to the sel-1 family.</text>
</comment>
<dbReference type="EMBL" id="AUPC02000031">
    <property type="protein sequence ID" value="POG78593.1"/>
    <property type="molecule type" value="Genomic_DNA"/>
</dbReference>
<dbReference type="VEuPathDB" id="FungiDB:RhiirFUN_005000"/>
<name>A0A2P4QLS2_RHIID</name>
<evidence type="ECO:0000256" key="1">
    <source>
        <dbReference type="ARBA" id="ARBA00038101"/>
    </source>
</evidence>
<dbReference type="InterPro" id="IPR050767">
    <property type="entry name" value="Sel1_AlgK"/>
</dbReference>
<reference evidence="4 5" key="2">
    <citation type="journal article" date="2018" name="New Phytol.">
        <title>High intraspecific genome diversity in the model arbuscular mycorrhizal symbiont Rhizophagus irregularis.</title>
        <authorList>
            <person name="Chen E.C.H."/>
            <person name="Morin E."/>
            <person name="Beaudet D."/>
            <person name="Noel J."/>
            <person name="Yildirir G."/>
            <person name="Ndikumana S."/>
            <person name="Charron P."/>
            <person name="St-Onge C."/>
            <person name="Giorgi J."/>
            <person name="Kruger M."/>
            <person name="Marton T."/>
            <person name="Ropars J."/>
            <person name="Grigoriev I.V."/>
            <person name="Hainaut M."/>
            <person name="Henrissat B."/>
            <person name="Roux C."/>
            <person name="Martin F."/>
            <person name="Corradi N."/>
        </authorList>
    </citation>
    <scope>NUCLEOTIDE SEQUENCE [LARGE SCALE GENOMIC DNA]</scope>
    <source>
        <strain evidence="4 5">DAOM 197198</strain>
    </source>
</reference>
<feature type="domain" description="Protein kinase" evidence="3">
    <location>
        <begin position="1"/>
        <end position="107"/>
    </location>
</feature>
<dbReference type="SMART" id="SM00671">
    <property type="entry name" value="SEL1"/>
    <property type="match status" value="3"/>
</dbReference>
<dbReference type="InterPro" id="IPR000719">
    <property type="entry name" value="Prot_kinase_dom"/>
</dbReference>
<accession>A0A2P4QLS2</accession>
<evidence type="ECO:0000259" key="3">
    <source>
        <dbReference type="PROSITE" id="PS50011"/>
    </source>
</evidence>
<protein>
    <recommendedName>
        <fullName evidence="3">Protein kinase domain-containing protein</fullName>
    </recommendedName>
</protein>
<reference evidence="4 5" key="1">
    <citation type="journal article" date="2013" name="Proc. Natl. Acad. Sci. U.S.A.">
        <title>Genome of an arbuscular mycorrhizal fungus provides insight into the oldest plant symbiosis.</title>
        <authorList>
            <person name="Tisserant E."/>
            <person name="Malbreil M."/>
            <person name="Kuo A."/>
            <person name="Kohler A."/>
            <person name="Symeonidi A."/>
            <person name="Balestrini R."/>
            <person name="Charron P."/>
            <person name="Duensing N."/>
            <person name="Frei Dit Frey N."/>
            <person name="Gianinazzi-Pearson V."/>
            <person name="Gilbert L.B."/>
            <person name="Handa Y."/>
            <person name="Herr J.R."/>
            <person name="Hijri M."/>
            <person name="Koul R."/>
            <person name="Kawaguchi M."/>
            <person name="Krajinski F."/>
            <person name="Lammers P.J."/>
            <person name="Masclaux F.G."/>
            <person name="Murat C."/>
            <person name="Morin E."/>
            <person name="Ndikumana S."/>
            <person name="Pagni M."/>
            <person name="Petitpierre D."/>
            <person name="Requena N."/>
            <person name="Rosikiewicz P."/>
            <person name="Riley R."/>
            <person name="Saito K."/>
            <person name="San Clemente H."/>
            <person name="Shapiro H."/>
            <person name="van Tuinen D."/>
            <person name="Becard G."/>
            <person name="Bonfante P."/>
            <person name="Paszkowski U."/>
            <person name="Shachar-Hill Y.Y."/>
            <person name="Tuskan G.A."/>
            <person name="Young P.W."/>
            <person name="Sanders I.R."/>
            <person name="Henrissat B."/>
            <person name="Rensing S.A."/>
            <person name="Grigoriev I.V."/>
            <person name="Corradi N."/>
            <person name="Roux C."/>
            <person name="Martin F."/>
        </authorList>
    </citation>
    <scope>NUCLEOTIDE SEQUENCE [LARGE SCALE GENOMIC DNA]</scope>
    <source>
        <strain evidence="4 5">DAOM 197198</strain>
    </source>
</reference>
<dbReference type="AlphaFoldDB" id="A0A2P4QLS2"/>
<evidence type="ECO:0000313" key="4">
    <source>
        <dbReference type="EMBL" id="POG78593.1"/>
    </source>
</evidence>
<dbReference type="InterPro" id="IPR006597">
    <property type="entry name" value="Sel1-like"/>
</dbReference>
<organism evidence="4 5">
    <name type="scientific">Rhizophagus irregularis (strain DAOM 181602 / DAOM 197198 / MUCL 43194)</name>
    <name type="common">Arbuscular mycorrhizal fungus</name>
    <name type="synonym">Glomus intraradices</name>
    <dbReference type="NCBI Taxonomy" id="747089"/>
    <lineage>
        <taxon>Eukaryota</taxon>
        <taxon>Fungi</taxon>
        <taxon>Fungi incertae sedis</taxon>
        <taxon>Mucoromycota</taxon>
        <taxon>Glomeromycotina</taxon>
        <taxon>Glomeromycetes</taxon>
        <taxon>Glomerales</taxon>
        <taxon>Glomeraceae</taxon>
        <taxon>Rhizophagus</taxon>
    </lineage>
</organism>
<evidence type="ECO:0000256" key="2">
    <source>
        <dbReference type="SAM" id="MobiDB-lite"/>
    </source>
</evidence>
<dbReference type="GO" id="GO:0005524">
    <property type="term" value="F:ATP binding"/>
    <property type="evidence" value="ECO:0007669"/>
    <property type="project" value="InterPro"/>
</dbReference>
<dbReference type="InterPro" id="IPR001245">
    <property type="entry name" value="Ser-Thr/Tyr_kinase_cat_dom"/>
</dbReference>
<sequence>MAPEKLLLDNDDDRNNHNVKKKKVPYDSKCEIYSVGTLLWEIAELKKPHSDLNKADMLVSIRKRVSERYSLPFSNDVPIEWRFIVARAMEYEPSWRLNISDICRDFYNLSKKYQQKSLSYDSSMFNFEFNESGCFDEPIIIDDDDDSPSNQNQNIITITILSVDDAIREHKSKNGNKRLAWESFKHHSSTSLEAKYWLGYYYFHDKEIPELLQIDKRIRIKTAVEIFKETADKGNPSAQLRYGICLWQGDGVNANSFEALKYLKKAAGSGNSAAMFIIGKAYWNGGNGVVKDRNQGAEYLKRAALNNHPKAKEMCIENNINYNI</sequence>
<dbReference type="InterPro" id="IPR011009">
    <property type="entry name" value="Kinase-like_dom_sf"/>
</dbReference>
<dbReference type="Proteomes" id="UP000018888">
    <property type="component" value="Unassembled WGS sequence"/>
</dbReference>